<dbReference type="EMBL" id="MFHI01000028">
    <property type="protein sequence ID" value="OGF78448.1"/>
    <property type="molecule type" value="Genomic_DNA"/>
</dbReference>
<proteinExistence type="predicted"/>
<keyword evidence="1" id="KW-0812">Transmembrane</keyword>
<evidence type="ECO:0000256" key="1">
    <source>
        <dbReference type="SAM" id="Phobius"/>
    </source>
</evidence>
<evidence type="ECO:0000313" key="2">
    <source>
        <dbReference type="EMBL" id="OGF78448.1"/>
    </source>
</evidence>
<keyword evidence="1" id="KW-0472">Membrane</keyword>
<dbReference type="Proteomes" id="UP000178425">
    <property type="component" value="Unassembled WGS sequence"/>
</dbReference>
<gene>
    <name evidence="2" type="ORF">A2W54_04610</name>
</gene>
<feature type="transmembrane region" description="Helical" evidence="1">
    <location>
        <begin position="44"/>
        <end position="64"/>
    </location>
</feature>
<accession>A0A1F5WS13</accession>
<sequence>MKGGFDMKLALVLIFALVIGGGVGVAIEDFTRFNQVDKSSTNKIVGAIFGVVAAIIVALMAYFVF</sequence>
<name>A0A1F5WS13_9BACT</name>
<dbReference type="AlphaFoldDB" id="A0A1F5WS13"/>
<keyword evidence="1" id="KW-1133">Transmembrane helix</keyword>
<organism evidence="2 3">
    <name type="scientific">Candidatus Giovannonibacteria bacterium RIFCSPHIGHO2_02_43_13</name>
    <dbReference type="NCBI Taxonomy" id="1798330"/>
    <lineage>
        <taxon>Bacteria</taxon>
        <taxon>Candidatus Giovannoniibacteriota</taxon>
    </lineage>
</organism>
<comment type="caution">
    <text evidence="2">The sequence shown here is derived from an EMBL/GenBank/DDBJ whole genome shotgun (WGS) entry which is preliminary data.</text>
</comment>
<protein>
    <submittedName>
        <fullName evidence="2">Uncharacterized protein</fullName>
    </submittedName>
</protein>
<evidence type="ECO:0000313" key="3">
    <source>
        <dbReference type="Proteomes" id="UP000178425"/>
    </source>
</evidence>
<reference evidence="2 3" key="1">
    <citation type="journal article" date="2016" name="Nat. Commun.">
        <title>Thousands of microbial genomes shed light on interconnected biogeochemical processes in an aquifer system.</title>
        <authorList>
            <person name="Anantharaman K."/>
            <person name="Brown C.T."/>
            <person name="Hug L.A."/>
            <person name="Sharon I."/>
            <person name="Castelle C.J."/>
            <person name="Probst A.J."/>
            <person name="Thomas B.C."/>
            <person name="Singh A."/>
            <person name="Wilkins M.J."/>
            <person name="Karaoz U."/>
            <person name="Brodie E.L."/>
            <person name="Williams K.H."/>
            <person name="Hubbard S.S."/>
            <person name="Banfield J.F."/>
        </authorList>
    </citation>
    <scope>NUCLEOTIDE SEQUENCE [LARGE SCALE GENOMIC DNA]</scope>
</reference>